<accession>A0A4R1BD52</accession>
<reference evidence="6 7" key="1">
    <citation type="submission" date="2019-03" db="EMBL/GenBank/DDBJ databases">
        <title>Whole genome sequence of a novel Rubrobacter taiwanensis strain, isolated from Yellowstone National Park.</title>
        <authorList>
            <person name="Freed S."/>
            <person name="Ramaley R.F."/>
            <person name="Kyndt J.A."/>
        </authorList>
    </citation>
    <scope>NUCLEOTIDE SEQUENCE [LARGE SCALE GENOMIC DNA]</scope>
    <source>
        <strain evidence="6 7">Yellowstone</strain>
    </source>
</reference>
<dbReference type="GO" id="GO:0071949">
    <property type="term" value="F:FAD binding"/>
    <property type="evidence" value="ECO:0007669"/>
    <property type="project" value="InterPro"/>
</dbReference>
<evidence type="ECO:0000256" key="4">
    <source>
        <dbReference type="SAM" id="MobiDB-lite"/>
    </source>
</evidence>
<proteinExistence type="predicted"/>
<dbReference type="PANTHER" id="PTHR42659:SF2">
    <property type="entry name" value="XANTHINE DEHYDROGENASE SUBUNIT C-RELATED"/>
    <property type="match status" value="1"/>
</dbReference>
<dbReference type="InterPro" id="IPR002346">
    <property type="entry name" value="Mopterin_DH_FAD-bd"/>
</dbReference>
<dbReference type="OrthoDB" id="9793944at2"/>
<dbReference type="InterPro" id="IPR036683">
    <property type="entry name" value="CO_DH_flav_C_dom_sf"/>
</dbReference>
<keyword evidence="3" id="KW-0560">Oxidoreductase</keyword>
<dbReference type="Pfam" id="PF03450">
    <property type="entry name" value="CO_deh_flav_C"/>
    <property type="match status" value="1"/>
</dbReference>
<dbReference type="SMART" id="SM01092">
    <property type="entry name" value="CO_deh_flav_C"/>
    <property type="match status" value="1"/>
</dbReference>
<dbReference type="InterPro" id="IPR016167">
    <property type="entry name" value="FAD-bd_PCMH_sub1"/>
</dbReference>
<keyword evidence="2" id="KW-0274">FAD</keyword>
<dbReference type="Proteomes" id="UP000295244">
    <property type="component" value="Unassembled WGS sequence"/>
</dbReference>
<dbReference type="FunFam" id="3.30.465.10:FF:000017">
    <property type="entry name" value="Xanthine dehydrogenase, FAD binding subunit"/>
    <property type="match status" value="1"/>
</dbReference>
<name>A0A4R1BD52_9ACTN</name>
<dbReference type="Gene3D" id="3.30.43.10">
    <property type="entry name" value="Uridine Diphospho-n-acetylenolpyruvylglucosamine Reductase, domain 2"/>
    <property type="match status" value="1"/>
</dbReference>
<evidence type="ECO:0000256" key="3">
    <source>
        <dbReference type="ARBA" id="ARBA00023002"/>
    </source>
</evidence>
<gene>
    <name evidence="6" type="ORF">E0L93_13625</name>
</gene>
<dbReference type="Pfam" id="PF00941">
    <property type="entry name" value="FAD_binding_5"/>
    <property type="match status" value="1"/>
</dbReference>
<dbReference type="RefSeq" id="WP_132692634.1">
    <property type="nucleotide sequence ID" value="NZ_SKBU01000030.1"/>
</dbReference>
<dbReference type="SUPFAM" id="SSF55447">
    <property type="entry name" value="CO dehydrogenase flavoprotein C-terminal domain-like"/>
    <property type="match status" value="1"/>
</dbReference>
<keyword evidence="7" id="KW-1185">Reference proteome</keyword>
<dbReference type="EMBL" id="SKBU01000030">
    <property type="protein sequence ID" value="TCJ15001.1"/>
    <property type="molecule type" value="Genomic_DNA"/>
</dbReference>
<keyword evidence="1" id="KW-0285">Flavoprotein</keyword>
<feature type="domain" description="FAD-binding PCMH-type" evidence="5">
    <location>
        <begin position="1"/>
        <end position="177"/>
    </location>
</feature>
<evidence type="ECO:0000313" key="7">
    <source>
        <dbReference type="Proteomes" id="UP000295244"/>
    </source>
</evidence>
<evidence type="ECO:0000313" key="6">
    <source>
        <dbReference type="EMBL" id="TCJ15001.1"/>
    </source>
</evidence>
<evidence type="ECO:0000256" key="1">
    <source>
        <dbReference type="ARBA" id="ARBA00022630"/>
    </source>
</evidence>
<comment type="caution">
    <text evidence="6">The sequence shown here is derived from an EMBL/GenBank/DDBJ whole genome shotgun (WGS) entry which is preliminary data.</text>
</comment>
<dbReference type="Gene3D" id="3.30.465.10">
    <property type="match status" value="1"/>
</dbReference>
<organism evidence="6 7">
    <name type="scientific">Rubrobacter taiwanensis</name>
    <dbReference type="NCBI Taxonomy" id="185139"/>
    <lineage>
        <taxon>Bacteria</taxon>
        <taxon>Bacillati</taxon>
        <taxon>Actinomycetota</taxon>
        <taxon>Rubrobacteria</taxon>
        <taxon>Rubrobacterales</taxon>
        <taxon>Rubrobacteraceae</taxon>
        <taxon>Rubrobacter</taxon>
    </lineage>
</organism>
<evidence type="ECO:0000259" key="5">
    <source>
        <dbReference type="PROSITE" id="PS51387"/>
    </source>
</evidence>
<dbReference type="SUPFAM" id="SSF56176">
    <property type="entry name" value="FAD-binding/transporter-associated domain-like"/>
    <property type="match status" value="1"/>
</dbReference>
<feature type="region of interest" description="Disordered" evidence="4">
    <location>
        <begin position="229"/>
        <end position="259"/>
    </location>
</feature>
<dbReference type="InterPro" id="IPR051312">
    <property type="entry name" value="Diverse_Substr_Oxidored"/>
</dbReference>
<protein>
    <submittedName>
        <fullName evidence="6">Xanthine dehydrogenase family protein subunit M</fullName>
    </submittedName>
</protein>
<dbReference type="InterPro" id="IPR036318">
    <property type="entry name" value="FAD-bd_PCMH-like_sf"/>
</dbReference>
<dbReference type="InterPro" id="IPR016166">
    <property type="entry name" value="FAD-bd_PCMH"/>
</dbReference>
<dbReference type="InterPro" id="IPR016169">
    <property type="entry name" value="FAD-bd_PCMH_sub2"/>
</dbReference>
<dbReference type="PANTHER" id="PTHR42659">
    <property type="entry name" value="XANTHINE DEHYDROGENASE SUBUNIT C-RELATED"/>
    <property type="match status" value="1"/>
</dbReference>
<sequence>MIPVSFDYEVAESAEHAVELLGRHGDEAKLLAGGHSLLPLMKLRLAAPAVLIDLGRVDELRYVRDAGDHIAIGAMTRHHDVNTNDLLKEQCGILAFTAGLVGDPQVRHRGTIGGSLAHADPASDLPAVLLALEGELVAQGPDGERTIAAADFFQDYLTTALNEGEVLKEIRVPKLGSGTGWSYQKFNHRAMDWATVGVAAVVERSNGSIGSARVAFTNMGSTPIRASAAEQALSGASPEGIAEAASSADEGTSPASDIMASAEYRRHLARVLTRRAVEEALSR</sequence>
<evidence type="ECO:0000256" key="2">
    <source>
        <dbReference type="ARBA" id="ARBA00022827"/>
    </source>
</evidence>
<dbReference type="PROSITE" id="PS51387">
    <property type="entry name" value="FAD_PCMH"/>
    <property type="match status" value="1"/>
</dbReference>
<dbReference type="GO" id="GO:0016491">
    <property type="term" value="F:oxidoreductase activity"/>
    <property type="evidence" value="ECO:0007669"/>
    <property type="project" value="UniProtKB-KW"/>
</dbReference>
<dbReference type="InterPro" id="IPR005107">
    <property type="entry name" value="CO_DH_flav_C"/>
</dbReference>
<dbReference type="Gene3D" id="3.30.390.50">
    <property type="entry name" value="CO dehydrogenase flavoprotein, C-terminal domain"/>
    <property type="match status" value="1"/>
</dbReference>
<dbReference type="AlphaFoldDB" id="A0A4R1BD52"/>